<comment type="caution">
    <text evidence="10">The sequence shown here is derived from an EMBL/GenBank/DDBJ whole genome shotgun (WGS) entry which is preliminary data.</text>
</comment>
<dbReference type="InterPro" id="IPR008707">
    <property type="entry name" value="B-propeller_PilY1"/>
</dbReference>
<feature type="region of interest" description="Disordered" evidence="7">
    <location>
        <begin position="1189"/>
        <end position="1218"/>
    </location>
</feature>
<sequence length="1218" mass="129414">MSHASFHRRWHAGSRRSFAVLLSFGTCLLACTISAPSAADTLILDEPLATRPNVKAKPNLLFILDNSGSMANAHMPDNMNSTGAFGYRSAQCNGVAYDPTVTYSPPVDSAGTAFANSPFGAAWTDGFAQSDGTDDLDVATTNIGSFTTTSAVTVGTGSKSFLFTDSGYQANTFTVGQTVKLTSGSGSNAKSLTGVVTSWSNSNTNWNKGTKTLVVDISTSSGSGNATAWAISRLVFSTYYVYKGSQPKMAWKYDSNGVIQDTFYTECRYATTSSAGKALFDAVQVTSASAEAQNYANWYSYYRTRRLLMRTATGKAMQALDSSYRVGFTTISNTGVTTNDGFQDVDDFGGTHKQTFYTKLYAATGNSTTPLRGALSKAGRYFAKKMSGQTYDPMQYSCQRNYALLSTDGYWNIGNENSSYGPLQLDGSSEVGQQDGSEARPMKDAGTSDTLADVAAYYYNTDLRTTGLGNCKSSASGSEQDVCSNNIVPAGRDTATSQHMTTFTIGLGVNGTLDYDRNYLTQTSGSYVNLVNGTANWPAPAVSDSGGNATNIDDLWHAAVNGRGQYYSALNATALAEAISGVVNTIQEVSGTSSAASTSALELVAGDNNQVYKASYTTKKWSGDVEAFTLNGDTGAIGTTAVWSAKAKLDATPYANRKIYYRQPNTTTLRTFDWTNLSADGYGTYFSNLCSRTLVAVQCLNDATTDEKAKINSGDNLVKFLRGDRTFESASTANGTTRALYRPRAGGVLGDIINGAPAYVGKPPFTYSDAGYTSFVVANKDRKPMVYVGANDGMLHAFSAGGTDAGTERWAYVPNMVMPEMYRLADTGYESRHRYFVDGAPVIGDIKVGSDWKTILVGGLNKGGRGYYALDITDPENPKPLWEFTDANLGLTFGNPVITKRKDGTWVVVFASGYNNGTGDGSGSGDGKGRLYVVNANTGAKVITGDIPTTAGTASDPSGLAKINTWIDDVSDNTSKRFYGGDLQGNLWRFDIDNLVLPNQGALLLAKFQVNATTPQPITTRPETVEVSGKPVIIVATGRYLGAADVEDTTQQTIYAVKDSLTETGLGDVRANTTMVRQTFTVSGTTATISSNPVNWSTNNGWWADLPHSGERVFTNLALQFGVLSVATGIPSGDACSSGGSSWRYFLNATDGTGSLANAGELWSASSLIAGQSWVKLKDGSTIVVRPTTDGALRGESGGNPPGSGSNPLRTSWRELAD</sequence>
<evidence type="ECO:0000256" key="1">
    <source>
        <dbReference type="ARBA" id="ARBA00004561"/>
    </source>
</evidence>
<evidence type="ECO:0000313" key="10">
    <source>
        <dbReference type="EMBL" id="KLN54685.1"/>
    </source>
</evidence>
<comment type="subcellular location">
    <subcellularLocation>
        <location evidence="1">Fimbrium</location>
    </subcellularLocation>
</comment>
<proteinExistence type="inferred from homology"/>
<gene>
    <name evidence="10" type="ORF">VPARA_43270</name>
</gene>
<name>A0A0H2MCJ5_VARPD</name>
<feature type="signal peptide" evidence="8">
    <location>
        <begin position="1"/>
        <end position="38"/>
    </location>
</feature>
<dbReference type="GO" id="GO:0046872">
    <property type="term" value="F:metal ion binding"/>
    <property type="evidence" value="ECO:0007669"/>
    <property type="project" value="UniProtKB-KW"/>
</dbReference>
<keyword evidence="3" id="KW-1029">Fimbrium biogenesis</keyword>
<keyword evidence="6" id="KW-0281">Fimbrium</keyword>
<keyword evidence="4" id="KW-0479">Metal-binding</keyword>
<evidence type="ECO:0000256" key="3">
    <source>
        <dbReference type="ARBA" id="ARBA00022558"/>
    </source>
</evidence>
<evidence type="ECO:0000259" key="9">
    <source>
        <dbReference type="Pfam" id="PF05567"/>
    </source>
</evidence>
<dbReference type="PATRIC" id="fig|34073.19.peg.4429"/>
<keyword evidence="11" id="KW-1185">Reference proteome</keyword>
<evidence type="ECO:0000256" key="2">
    <source>
        <dbReference type="ARBA" id="ARBA00008387"/>
    </source>
</evidence>
<evidence type="ECO:0000313" key="11">
    <source>
        <dbReference type="Proteomes" id="UP000035170"/>
    </source>
</evidence>
<feature type="domain" description="PilY1 beta-propeller" evidence="9">
    <location>
        <begin position="749"/>
        <end position="1067"/>
    </location>
</feature>
<reference evidence="10 11" key="1">
    <citation type="submission" date="2015-03" db="EMBL/GenBank/DDBJ databases">
        <title>Genome sequence of Variovorax paradoxus TBEA6.</title>
        <authorList>
            <person name="Poehlein A."/>
            <person name="Schuldes J."/>
            <person name="Wuebbeler J.H."/>
            <person name="Hiessl S."/>
            <person name="Steinbuechel A."/>
            <person name="Daniel R."/>
        </authorList>
    </citation>
    <scope>NUCLEOTIDE SEQUENCE [LARGE SCALE GENOMIC DNA]</scope>
    <source>
        <strain evidence="10 11">TBEA6</strain>
    </source>
</reference>
<feature type="compositionally biased region" description="Polar residues" evidence="7">
    <location>
        <begin position="421"/>
        <end position="436"/>
    </location>
</feature>
<feature type="region of interest" description="Disordered" evidence="7">
    <location>
        <begin position="421"/>
        <end position="446"/>
    </location>
</feature>
<comment type="similarity">
    <text evidence="2">Belongs to the PilY1 family.</text>
</comment>
<dbReference type="Pfam" id="PF05567">
    <property type="entry name" value="T4P_PilY1"/>
    <property type="match status" value="1"/>
</dbReference>
<dbReference type="AlphaFoldDB" id="A0A0H2MCJ5"/>
<evidence type="ECO:0000256" key="5">
    <source>
        <dbReference type="ARBA" id="ARBA00022837"/>
    </source>
</evidence>
<dbReference type="SUPFAM" id="SSF50998">
    <property type="entry name" value="Quinoprotein alcohol dehydrogenase-like"/>
    <property type="match status" value="1"/>
</dbReference>
<evidence type="ECO:0000256" key="6">
    <source>
        <dbReference type="ARBA" id="ARBA00023263"/>
    </source>
</evidence>
<dbReference type="InterPro" id="IPR011047">
    <property type="entry name" value="Quinoprotein_ADH-like_sf"/>
</dbReference>
<dbReference type="EMBL" id="JZWI01000022">
    <property type="protein sequence ID" value="KLN54685.1"/>
    <property type="molecule type" value="Genomic_DNA"/>
</dbReference>
<organism evidence="10 11">
    <name type="scientific">Variovorax paradoxus</name>
    <dbReference type="NCBI Taxonomy" id="34073"/>
    <lineage>
        <taxon>Bacteria</taxon>
        <taxon>Pseudomonadati</taxon>
        <taxon>Pseudomonadota</taxon>
        <taxon>Betaproteobacteria</taxon>
        <taxon>Burkholderiales</taxon>
        <taxon>Comamonadaceae</taxon>
        <taxon>Variovorax</taxon>
    </lineage>
</organism>
<evidence type="ECO:0000256" key="8">
    <source>
        <dbReference type="SAM" id="SignalP"/>
    </source>
</evidence>
<accession>A0A0H2MCJ5</accession>
<protein>
    <recommendedName>
        <fullName evidence="9">PilY1 beta-propeller domain-containing protein</fullName>
    </recommendedName>
</protein>
<feature type="chain" id="PRO_5005200510" description="PilY1 beta-propeller domain-containing protein" evidence="8">
    <location>
        <begin position="39"/>
        <end position="1218"/>
    </location>
</feature>
<evidence type="ECO:0000256" key="4">
    <source>
        <dbReference type="ARBA" id="ARBA00022723"/>
    </source>
</evidence>
<dbReference type="Proteomes" id="UP000035170">
    <property type="component" value="Unassembled WGS sequence"/>
</dbReference>
<keyword evidence="8" id="KW-0732">Signal</keyword>
<dbReference type="GO" id="GO:0009289">
    <property type="term" value="C:pilus"/>
    <property type="evidence" value="ECO:0007669"/>
    <property type="project" value="UniProtKB-SubCell"/>
</dbReference>
<evidence type="ECO:0000256" key="7">
    <source>
        <dbReference type="SAM" id="MobiDB-lite"/>
    </source>
</evidence>
<dbReference type="RefSeq" id="WP_053063302.1">
    <property type="nucleotide sequence ID" value="NZ_JZWI01000022.1"/>
</dbReference>
<keyword evidence="5" id="KW-0106">Calcium</keyword>